<dbReference type="PANTHER" id="PTHR43317">
    <property type="entry name" value="THERMOSPERMINE SYNTHASE ACAULIS5"/>
    <property type="match status" value="1"/>
</dbReference>
<dbReference type="EMBL" id="BJYK01000001">
    <property type="protein sequence ID" value="GEN79251.1"/>
    <property type="molecule type" value="Genomic_DNA"/>
</dbReference>
<evidence type="ECO:0000313" key="4">
    <source>
        <dbReference type="EMBL" id="GEN79251.1"/>
    </source>
</evidence>
<evidence type="ECO:0000256" key="1">
    <source>
        <dbReference type="ARBA" id="ARBA00023115"/>
    </source>
</evidence>
<reference evidence="4 5" key="1">
    <citation type="submission" date="2019-07" db="EMBL/GenBank/DDBJ databases">
        <title>Whole genome shotgun sequence of Actinotalea fermentans NBRC 105374.</title>
        <authorList>
            <person name="Hosoyama A."/>
            <person name="Uohara A."/>
            <person name="Ohji S."/>
            <person name="Ichikawa N."/>
        </authorList>
    </citation>
    <scope>NUCLEOTIDE SEQUENCE [LARGE SCALE GENOMIC DNA]</scope>
    <source>
        <strain evidence="4 5">NBRC 105374</strain>
    </source>
</reference>
<protein>
    <recommendedName>
        <fullName evidence="3">Methyltransferase type 11 domain-containing protein</fullName>
    </recommendedName>
</protein>
<evidence type="ECO:0000259" key="3">
    <source>
        <dbReference type="Pfam" id="PF08241"/>
    </source>
</evidence>
<dbReference type="NCBIfam" id="NF037959">
    <property type="entry name" value="MFS_SpdSyn"/>
    <property type="match status" value="1"/>
</dbReference>
<proteinExistence type="predicted"/>
<feature type="domain" description="Methyltransferase type 11" evidence="3">
    <location>
        <begin position="109"/>
        <end position="210"/>
    </location>
</feature>
<evidence type="ECO:0000256" key="2">
    <source>
        <dbReference type="SAM" id="MobiDB-lite"/>
    </source>
</evidence>
<dbReference type="InterPro" id="IPR013216">
    <property type="entry name" value="Methyltransf_11"/>
</dbReference>
<keyword evidence="1" id="KW-0620">Polyamine biosynthesis</keyword>
<dbReference type="Gene3D" id="3.40.50.150">
    <property type="entry name" value="Vaccinia Virus protein VP39"/>
    <property type="match status" value="1"/>
</dbReference>
<sequence length="308" mass="32372">MMAPASDSLRTVGPMARRDPSSRPAPGPARGRRGGRAGGVLPEGEVPVSTGTVRLQREAGSDQVTVYLNGVPSSSLDLAEPRWLEFEYMQQMAAVVDTLPPGPLDAVHLGAAACALPRWLDATRPGSRQLAVDVDAELVRLVREWFDLPRSPRLRLRVQDARAAVASLPDASQDVVVRDVFAGTTTPAELTTLEFATDVARVLRPGGVYLANCADRPPLTLARAEAATLRRAMGDVAIVAEPGVLRGRRYGNVVLVAVPARDAGPGLDGPGLARALRSLAVPARLVHGDELTGLVAGSAALRDPPAHG</sequence>
<dbReference type="Pfam" id="PF08241">
    <property type="entry name" value="Methyltransf_11"/>
    <property type="match status" value="1"/>
</dbReference>
<dbReference type="GO" id="GO:0006596">
    <property type="term" value="P:polyamine biosynthetic process"/>
    <property type="evidence" value="ECO:0007669"/>
    <property type="project" value="UniProtKB-KW"/>
</dbReference>
<dbReference type="PANTHER" id="PTHR43317:SF1">
    <property type="entry name" value="THERMOSPERMINE SYNTHASE ACAULIS5"/>
    <property type="match status" value="1"/>
</dbReference>
<organism evidence="4 5">
    <name type="scientific">Actinotalea fermentans</name>
    <dbReference type="NCBI Taxonomy" id="43671"/>
    <lineage>
        <taxon>Bacteria</taxon>
        <taxon>Bacillati</taxon>
        <taxon>Actinomycetota</taxon>
        <taxon>Actinomycetes</taxon>
        <taxon>Micrococcales</taxon>
        <taxon>Cellulomonadaceae</taxon>
        <taxon>Actinotalea</taxon>
    </lineage>
</organism>
<keyword evidence="5" id="KW-1185">Reference proteome</keyword>
<dbReference type="InterPro" id="IPR029063">
    <property type="entry name" value="SAM-dependent_MTases_sf"/>
</dbReference>
<dbReference type="Proteomes" id="UP000321484">
    <property type="component" value="Unassembled WGS sequence"/>
</dbReference>
<accession>A0A511YVM3</accession>
<evidence type="ECO:0000313" key="5">
    <source>
        <dbReference type="Proteomes" id="UP000321484"/>
    </source>
</evidence>
<comment type="caution">
    <text evidence="4">The sequence shown here is derived from an EMBL/GenBank/DDBJ whole genome shotgun (WGS) entry which is preliminary data.</text>
</comment>
<dbReference type="AlphaFoldDB" id="A0A511YVM3"/>
<dbReference type="CDD" id="cd02440">
    <property type="entry name" value="AdoMet_MTases"/>
    <property type="match status" value="1"/>
</dbReference>
<name>A0A511YVM3_9CELL</name>
<gene>
    <name evidence="4" type="ORF">AFE02nite_09850</name>
</gene>
<dbReference type="GO" id="GO:0008757">
    <property type="term" value="F:S-adenosylmethionine-dependent methyltransferase activity"/>
    <property type="evidence" value="ECO:0007669"/>
    <property type="project" value="InterPro"/>
</dbReference>
<dbReference type="SUPFAM" id="SSF53335">
    <property type="entry name" value="S-adenosyl-L-methionine-dependent methyltransferases"/>
    <property type="match status" value="1"/>
</dbReference>
<feature type="region of interest" description="Disordered" evidence="2">
    <location>
        <begin position="1"/>
        <end position="46"/>
    </location>
</feature>